<evidence type="ECO:0000313" key="1">
    <source>
        <dbReference type="EMBL" id="MEQ0558461.1"/>
    </source>
</evidence>
<keyword evidence="2" id="KW-1185">Reference proteome</keyword>
<dbReference type="RefSeq" id="WP_348947824.1">
    <property type="nucleotide sequence ID" value="NZ_JBDZYD010000002.1"/>
</dbReference>
<sequence>MNNLEVAASAARLGELEPLSFNETAAPVACLATAAKAVGVTAAVGLTFGAIGVGFAYTAQYVGRKYTEEQDLFLALGPGGEPMSGDDLIAVVTNGRLAA</sequence>
<proteinExistence type="predicted"/>
<gene>
    <name evidence="1" type="ORF">ABJI51_05225</name>
</gene>
<comment type="caution">
    <text evidence="1">The sequence shown here is derived from an EMBL/GenBank/DDBJ whole genome shotgun (WGS) entry which is preliminary data.</text>
</comment>
<dbReference type="Proteomes" id="UP001440984">
    <property type="component" value="Unassembled WGS sequence"/>
</dbReference>
<evidence type="ECO:0000313" key="2">
    <source>
        <dbReference type="Proteomes" id="UP001440984"/>
    </source>
</evidence>
<organism evidence="1 2">
    <name type="scientific">Amycolatopsis melonis</name>
    <dbReference type="NCBI Taxonomy" id="3156488"/>
    <lineage>
        <taxon>Bacteria</taxon>
        <taxon>Bacillati</taxon>
        <taxon>Actinomycetota</taxon>
        <taxon>Actinomycetes</taxon>
        <taxon>Pseudonocardiales</taxon>
        <taxon>Pseudonocardiaceae</taxon>
        <taxon>Amycolatopsis</taxon>
    </lineage>
</organism>
<dbReference type="EMBL" id="JBDZYD010000002">
    <property type="protein sequence ID" value="MEQ0558461.1"/>
    <property type="molecule type" value="Genomic_DNA"/>
</dbReference>
<name>A0ABV0L831_9PSEU</name>
<protein>
    <submittedName>
        <fullName evidence="1">Uncharacterized protein</fullName>
    </submittedName>
</protein>
<accession>A0ABV0L831</accession>
<reference evidence="1 2" key="1">
    <citation type="submission" date="2024-05" db="EMBL/GenBank/DDBJ databases">
        <authorList>
            <person name="Zhao H."/>
            <person name="Xu Y."/>
            <person name="Lin S."/>
            <person name="Spain J.C."/>
            <person name="Zhou N.-Y."/>
        </authorList>
    </citation>
    <scope>NUCLEOTIDE SEQUENCE [LARGE SCALE GENOMIC DNA]</scope>
    <source>
        <strain evidence="1 2">NEAU-NG30</strain>
    </source>
</reference>